<keyword evidence="2" id="KW-1003">Cell membrane</keyword>
<feature type="transmembrane region" description="Helical" evidence="6">
    <location>
        <begin position="463"/>
        <end position="487"/>
    </location>
</feature>
<feature type="transmembrane region" description="Helical" evidence="6">
    <location>
        <begin position="128"/>
        <end position="151"/>
    </location>
</feature>
<evidence type="ECO:0000256" key="4">
    <source>
        <dbReference type="ARBA" id="ARBA00022989"/>
    </source>
</evidence>
<evidence type="ECO:0000256" key="3">
    <source>
        <dbReference type="ARBA" id="ARBA00022692"/>
    </source>
</evidence>
<keyword evidence="3 6" id="KW-0812">Transmembrane</keyword>
<gene>
    <name evidence="7" type="ORF">ACFSVN_13125</name>
</gene>
<proteinExistence type="predicted"/>
<comment type="caution">
    <text evidence="7">The sequence shown here is derived from an EMBL/GenBank/DDBJ whole genome shotgun (WGS) entry which is preliminary data.</text>
</comment>
<feature type="transmembrane region" description="Helical" evidence="6">
    <location>
        <begin position="369"/>
        <end position="386"/>
    </location>
</feature>
<dbReference type="Proteomes" id="UP001597460">
    <property type="component" value="Unassembled WGS sequence"/>
</dbReference>
<name>A0ABW5JMM2_9BACT</name>
<evidence type="ECO:0000313" key="8">
    <source>
        <dbReference type="Proteomes" id="UP001597460"/>
    </source>
</evidence>
<protein>
    <submittedName>
        <fullName evidence="7">Oligosaccharide flippase family protein</fullName>
    </submittedName>
</protein>
<accession>A0ABW5JMM2</accession>
<keyword evidence="8" id="KW-1185">Reference proteome</keyword>
<keyword evidence="4 6" id="KW-1133">Transmembrane helix</keyword>
<feature type="transmembrane region" description="Helical" evidence="6">
    <location>
        <begin position="434"/>
        <end position="457"/>
    </location>
</feature>
<dbReference type="EMBL" id="JBHULI010000025">
    <property type="protein sequence ID" value="MFD2533390.1"/>
    <property type="molecule type" value="Genomic_DNA"/>
</dbReference>
<dbReference type="PANTHER" id="PTHR30250">
    <property type="entry name" value="PST FAMILY PREDICTED COLANIC ACID TRANSPORTER"/>
    <property type="match status" value="1"/>
</dbReference>
<evidence type="ECO:0000256" key="2">
    <source>
        <dbReference type="ARBA" id="ARBA00022475"/>
    </source>
</evidence>
<feature type="transmembrane region" description="Helical" evidence="6">
    <location>
        <begin position="337"/>
        <end position="357"/>
    </location>
</feature>
<evidence type="ECO:0000256" key="5">
    <source>
        <dbReference type="ARBA" id="ARBA00023136"/>
    </source>
</evidence>
<feature type="transmembrane region" description="Helical" evidence="6">
    <location>
        <begin position="158"/>
        <end position="178"/>
    </location>
</feature>
<keyword evidence="5 6" id="KW-0472">Membrane</keyword>
<comment type="subcellular location">
    <subcellularLocation>
        <location evidence="1">Cell membrane</location>
        <topology evidence="1">Multi-pass membrane protein</topology>
    </subcellularLocation>
</comment>
<feature type="transmembrane region" description="Helical" evidence="6">
    <location>
        <begin position="45"/>
        <end position="71"/>
    </location>
</feature>
<dbReference type="InterPro" id="IPR050833">
    <property type="entry name" value="Poly_Biosynth_Transport"/>
</dbReference>
<dbReference type="PANTHER" id="PTHR30250:SF11">
    <property type="entry name" value="O-ANTIGEN TRANSPORTER-RELATED"/>
    <property type="match status" value="1"/>
</dbReference>
<feature type="transmembrane region" description="Helical" evidence="6">
    <location>
        <begin position="21"/>
        <end position="39"/>
    </location>
</feature>
<reference evidence="8" key="1">
    <citation type="journal article" date="2019" name="Int. J. Syst. Evol. Microbiol.">
        <title>The Global Catalogue of Microorganisms (GCM) 10K type strain sequencing project: providing services to taxonomists for standard genome sequencing and annotation.</title>
        <authorList>
            <consortium name="The Broad Institute Genomics Platform"/>
            <consortium name="The Broad Institute Genome Sequencing Center for Infectious Disease"/>
            <person name="Wu L."/>
            <person name="Ma J."/>
        </authorList>
    </citation>
    <scope>NUCLEOTIDE SEQUENCE [LARGE SCALE GENOMIC DNA]</scope>
    <source>
        <strain evidence="8">KCTC 52042</strain>
    </source>
</reference>
<dbReference type="Pfam" id="PF13440">
    <property type="entry name" value="Polysacc_synt_3"/>
    <property type="match status" value="1"/>
</dbReference>
<feature type="transmembrane region" description="Helical" evidence="6">
    <location>
        <begin position="83"/>
        <end position="108"/>
    </location>
</feature>
<organism evidence="7 8">
    <name type="scientific">Gracilimonas halophila</name>
    <dbReference type="NCBI Taxonomy" id="1834464"/>
    <lineage>
        <taxon>Bacteria</taxon>
        <taxon>Pseudomonadati</taxon>
        <taxon>Balneolota</taxon>
        <taxon>Balneolia</taxon>
        <taxon>Balneolales</taxon>
        <taxon>Balneolaceae</taxon>
        <taxon>Gracilimonas</taxon>
    </lineage>
</organism>
<dbReference type="RefSeq" id="WP_390303601.1">
    <property type="nucleotide sequence ID" value="NZ_JBHULI010000025.1"/>
</dbReference>
<evidence type="ECO:0000256" key="6">
    <source>
        <dbReference type="SAM" id="Phobius"/>
    </source>
</evidence>
<feature type="transmembrane region" description="Helical" evidence="6">
    <location>
        <begin position="308"/>
        <end position="331"/>
    </location>
</feature>
<evidence type="ECO:0000313" key="7">
    <source>
        <dbReference type="EMBL" id="MFD2533390.1"/>
    </source>
</evidence>
<feature type="transmembrane region" description="Helical" evidence="6">
    <location>
        <begin position="392"/>
        <end position="413"/>
    </location>
</feature>
<evidence type="ECO:0000256" key="1">
    <source>
        <dbReference type="ARBA" id="ARBA00004651"/>
    </source>
</evidence>
<feature type="transmembrane region" description="Helical" evidence="6">
    <location>
        <begin position="184"/>
        <end position="208"/>
    </location>
</feature>
<sequence>MSAKKEGSLTEKTGVVVFARILTTVIDLLLAVAIVRILSKTDFAIIGYLLMIHEVARNLAVMGFPESVFYYFERLGNNARRGFAFQTIAILLVTGIVAASAIIIFNFFVPALLTNWPEASVLAVQEFLPLMAIVALFEIPSWPVANILLAADRQKDAAWYEIGTSSLSFIALIIPLWLGFSLGFALWCLVGYAVLRFVCSIVWVWFVLPAGRSIGSDITLTEQAGFSIPLGLSALVGKFNKYIDKFVVSILLVDTAYAEYSVAANEVPIIKVIPFAVGSVLISRYVSLNLEAKKEELLALWYKGIEKVSLLVVPLTILVIVIANDLILLVFETEGTSYAAAVLPFQIYNLIVLIRVTHYGSILQAFGDTKGILYFSLNLLAANIILSIPFTWYFGIVGTALSTLIANIYNWYIILRRIGKHMELPVSKVLPFPFYFKVLGLSVVSGIPIWVLRFLFISPENNLAGLIFGITTFLVMFLALGTFLNIITKEDWRKFLDWISLKFLYK</sequence>